<evidence type="ECO:0000256" key="1">
    <source>
        <dbReference type="ARBA" id="ARBA00022723"/>
    </source>
</evidence>
<evidence type="ECO:0000256" key="4">
    <source>
        <dbReference type="SAM" id="MobiDB-lite"/>
    </source>
</evidence>
<dbReference type="NCBIfam" id="TIGR01566">
    <property type="entry name" value="ZF_HD_prot_N"/>
    <property type="match status" value="1"/>
</dbReference>
<accession>A0A6J1H040</accession>
<feature type="domain" description="ZF-HD dimerization-type" evidence="5">
    <location>
        <begin position="5"/>
        <end position="57"/>
    </location>
</feature>
<dbReference type="GO" id="GO:0008270">
    <property type="term" value="F:zinc ion binding"/>
    <property type="evidence" value="ECO:0007669"/>
    <property type="project" value="UniProtKB-KW"/>
</dbReference>
<dbReference type="PANTHER" id="PTHR31948:SF72">
    <property type="entry name" value="ZINC-FINGER HOMEODOMAIN PROTEIN 10"/>
    <property type="match status" value="1"/>
</dbReference>
<evidence type="ECO:0000313" key="7">
    <source>
        <dbReference type="RefSeq" id="XP_022957280.1"/>
    </source>
</evidence>
<dbReference type="GO" id="GO:0005634">
    <property type="term" value="C:nucleus"/>
    <property type="evidence" value="ECO:0007669"/>
    <property type="project" value="TreeGrafter"/>
</dbReference>
<evidence type="ECO:0000256" key="2">
    <source>
        <dbReference type="ARBA" id="ARBA00022771"/>
    </source>
</evidence>
<evidence type="ECO:0000259" key="5">
    <source>
        <dbReference type="PROSITE" id="PS51523"/>
    </source>
</evidence>
<reference evidence="7" key="1">
    <citation type="submission" date="2025-08" db="UniProtKB">
        <authorList>
            <consortium name="RefSeq"/>
        </authorList>
    </citation>
    <scope>IDENTIFICATION</scope>
    <source>
        <tissue evidence="7">Young leaves</tissue>
    </source>
</reference>
<dbReference type="Proteomes" id="UP000504609">
    <property type="component" value="Unplaced"/>
</dbReference>
<protein>
    <submittedName>
        <fullName evidence="7">Zinc-finger homeodomain protein 9-like</fullName>
    </submittedName>
</protein>
<keyword evidence="1" id="KW-0479">Metal-binding</keyword>
<dbReference type="GO" id="GO:0000976">
    <property type="term" value="F:transcription cis-regulatory region binding"/>
    <property type="evidence" value="ECO:0007669"/>
    <property type="project" value="TreeGrafter"/>
</dbReference>
<organism evidence="6 7">
    <name type="scientific">Cucurbita moschata</name>
    <name type="common">Winter crookneck squash</name>
    <name type="synonym">Cucurbita pepo var. moschata</name>
    <dbReference type="NCBI Taxonomy" id="3662"/>
    <lineage>
        <taxon>Eukaryota</taxon>
        <taxon>Viridiplantae</taxon>
        <taxon>Streptophyta</taxon>
        <taxon>Embryophyta</taxon>
        <taxon>Tracheophyta</taxon>
        <taxon>Spermatophyta</taxon>
        <taxon>Magnoliopsida</taxon>
        <taxon>eudicotyledons</taxon>
        <taxon>Gunneridae</taxon>
        <taxon>Pentapetalae</taxon>
        <taxon>rosids</taxon>
        <taxon>fabids</taxon>
        <taxon>Cucurbitales</taxon>
        <taxon>Cucurbitaceae</taxon>
        <taxon>Cucurbiteae</taxon>
        <taxon>Cucurbita</taxon>
    </lineage>
</organism>
<dbReference type="PANTHER" id="PTHR31948">
    <property type="entry name" value="ZINC-FINGER HOMEODOMAIN PROTEIN 2"/>
    <property type="match status" value="1"/>
</dbReference>
<keyword evidence="6" id="KW-1185">Reference proteome</keyword>
<feature type="region of interest" description="Disordered" evidence="4">
    <location>
        <begin position="83"/>
        <end position="102"/>
    </location>
</feature>
<sequence length="102" mass="11291">MVVSYRDCLKNHAATVVGGHALDGCGEFMPSITSTPTDPTSLNCAACGCHRNFHRHYHPYPPPEEIGIGKRVLRVWMRNNKYMGGKAEKSKGSEDNESKQNT</sequence>
<dbReference type="KEGG" id="cmos:111458718"/>
<feature type="compositionally biased region" description="Basic and acidic residues" evidence="4">
    <location>
        <begin position="86"/>
        <end position="102"/>
    </location>
</feature>
<keyword evidence="2" id="KW-0863">Zinc-finger</keyword>
<dbReference type="GO" id="GO:0003700">
    <property type="term" value="F:DNA-binding transcription factor activity"/>
    <property type="evidence" value="ECO:0007669"/>
    <property type="project" value="TreeGrafter"/>
</dbReference>
<keyword evidence="3" id="KW-0862">Zinc</keyword>
<dbReference type="AlphaFoldDB" id="A0A6J1H040"/>
<proteinExistence type="predicted"/>
<dbReference type="GO" id="GO:0050793">
    <property type="term" value="P:regulation of developmental process"/>
    <property type="evidence" value="ECO:0007669"/>
    <property type="project" value="TreeGrafter"/>
</dbReference>
<evidence type="ECO:0000256" key="3">
    <source>
        <dbReference type="ARBA" id="ARBA00022833"/>
    </source>
</evidence>
<name>A0A6J1H040_CUCMO</name>
<evidence type="ECO:0000313" key="6">
    <source>
        <dbReference type="Proteomes" id="UP000504609"/>
    </source>
</evidence>
<dbReference type="RefSeq" id="XP_022957280.1">
    <property type="nucleotide sequence ID" value="XM_023101512.1"/>
</dbReference>
<dbReference type="GeneID" id="111458718"/>
<gene>
    <name evidence="7" type="primary">LOC111458718</name>
</gene>
<dbReference type="PROSITE" id="PS51523">
    <property type="entry name" value="ZF_HD_DIMER"/>
    <property type="match status" value="1"/>
</dbReference>
<dbReference type="InterPro" id="IPR006456">
    <property type="entry name" value="ZF_HD_homeobox_Cys/His_dimer"/>
</dbReference>
<dbReference type="Pfam" id="PF04770">
    <property type="entry name" value="ZF-HD_dimer"/>
    <property type="match status" value="1"/>
</dbReference>